<sequence length="76" mass="8672">MRLWARPQGRDRRLPRRIAARDSAPARRLLPVAGEAAERTRLRCAAVAPPWPWDGAACAVPWCWWPSYEPTAAPRR</sequence>
<proteinExistence type="predicted"/>
<dbReference type="RefSeq" id="WP_395512889.1">
    <property type="nucleotide sequence ID" value="NZ_JBBDHD010000115.1"/>
</dbReference>
<evidence type="ECO:0000313" key="2">
    <source>
        <dbReference type="Proteomes" id="UP001610631"/>
    </source>
</evidence>
<gene>
    <name evidence="1" type="ORF">WDV06_29685</name>
</gene>
<dbReference type="EMBL" id="JBBDHD010000115">
    <property type="protein sequence ID" value="MFH7599237.1"/>
    <property type="molecule type" value="Genomic_DNA"/>
</dbReference>
<accession>A0ABW7PLF6</accession>
<name>A0ABW7PLF6_9ACTN</name>
<keyword evidence="2" id="KW-1185">Reference proteome</keyword>
<evidence type="ECO:0000313" key="1">
    <source>
        <dbReference type="EMBL" id="MFH7599237.1"/>
    </source>
</evidence>
<reference evidence="1 2" key="1">
    <citation type="submission" date="2024-03" db="EMBL/GenBank/DDBJ databases">
        <title>Whole genome sequencing of Streptomyces racemochromogenes, to identify antimicrobial biosynthetic gene clusters.</title>
        <authorList>
            <person name="Suryawanshi P."/>
            <person name="Krishnaraj P.U."/>
            <person name="Arun Y.P."/>
            <person name="Suryawanshi M.P."/>
            <person name="Rakshit O."/>
        </authorList>
    </citation>
    <scope>NUCLEOTIDE SEQUENCE [LARGE SCALE GENOMIC DNA]</scope>
    <source>
        <strain evidence="1 2">AUDT626</strain>
    </source>
</reference>
<comment type="caution">
    <text evidence="1">The sequence shown here is derived from an EMBL/GenBank/DDBJ whole genome shotgun (WGS) entry which is preliminary data.</text>
</comment>
<protein>
    <submittedName>
        <fullName evidence="1">Uncharacterized protein</fullName>
    </submittedName>
</protein>
<organism evidence="1 2">
    <name type="scientific">Streptomyces racemochromogenes</name>
    <dbReference type="NCBI Taxonomy" id="67353"/>
    <lineage>
        <taxon>Bacteria</taxon>
        <taxon>Bacillati</taxon>
        <taxon>Actinomycetota</taxon>
        <taxon>Actinomycetes</taxon>
        <taxon>Kitasatosporales</taxon>
        <taxon>Streptomycetaceae</taxon>
        <taxon>Streptomyces</taxon>
    </lineage>
</organism>
<dbReference type="Proteomes" id="UP001610631">
    <property type="component" value="Unassembled WGS sequence"/>
</dbReference>